<reference evidence="2" key="1">
    <citation type="submission" date="2020-05" db="EMBL/GenBank/DDBJ databases">
        <authorList>
            <person name="Chiriac C."/>
            <person name="Salcher M."/>
            <person name="Ghai R."/>
            <person name="Kavagutti S V."/>
        </authorList>
    </citation>
    <scope>NUCLEOTIDE SEQUENCE</scope>
</reference>
<dbReference type="EMBL" id="LR796890">
    <property type="protein sequence ID" value="CAB4173033.1"/>
    <property type="molecule type" value="Genomic_DNA"/>
</dbReference>
<protein>
    <submittedName>
        <fullName evidence="2">Uncharacterized protein</fullName>
    </submittedName>
</protein>
<dbReference type="EMBL" id="LR797437">
    <property type="protein sequence ID" value="CAB4216018.1"/>
    <property type="molecule type" value="Genomic_DNA"/>
</dbReference>
<evidence type="ECO:0000313" key="2">
    <source>
        <dbReference type="EMBL" id="CAB4203381.1"/>
    </source>
</evidence>
<sequence length="90" mass="9054">MSAACCPVEVSVLAEGGALAHARVVASDAPVAGLAWVAAARRAARKAVPGAVGITLPTQDPESPGLWRALAAPRSGRGLPIEILVRGGHR</sequence>
<gene>
    <name evidence="2" type="ORF">UFOVP1381_49</name>
    <name evidence="3" type="ORF">UFOVP1476_22</name>
    <name evidence="1" type="ORF">UFOVP944_24</name>
</gene>
<evidence type="ECO:0000313" key="3">
    <source>
        <dbReference type="EMBL" id="CAB4216018.1"/>
    </source>
</evidence>
<organism evidence="2">
    <name type="scientific">uncultured Caudovirales phage</name>
    <dbReference type="NCBI Taxonomy" id="2100421"/>
    <lineage>
        <taxon>Viruses</taxon>
        <taxon>Duplodnaviria</taxon>
        <taxon>Heunggongvirae</taxon>
        <taxon>Uroviricota</taxon>
        <taxon>Caudoviricetes</taxon>
        <taxon>Peduoviridae</taxon>
        <taxon>Maltschvirus</taxon>
        <taxon>Maltschvirus maltsch</taxon>
    </lineage>
</organism>
<evidence type="ECO:0000313" key="1">
    <source>
        <dbReference type="EMBL" id="CAB4173033.1"/>
    </source>
</evidence>
<proteinExistence type="predicted"/>
<name>A0A6J5S0F2_9CAUD</name>
<accession>A0A6J5S0F2</accession>
<dbReference type="EMBL" id="LR797328">
    <property type="protein sequence ID" value="CAB4203381.1"/>
    <property type="molecule type" value="Genomic_DNA"/>
</dbReference>